<evidence type="ECO:0000313" key="5">
    <source>
        <dbReference type="EMBL" id="CAF4314945.1"/>
    </source>
</evidence>
<dbReference type="SUPFAM" id="SSF56672">
    <property type="entry name" value="DNA/RNA polymerases"/>
    <property type="match status" value="1"/>
</dbReference>
<reference evidence="4" key="1">
    <citation type="submission" date="2021-02" db="EMBL/GenBank/DDBJ databases">
        <authorList>
            <person name="Nowell W R."/>
        </authorList>
    </citation>
    <scope>NUCLEOTIDE SEQUENCE</scope>
</reference>
<dbReference type="OrthoDB" id="420169at2759"/>
<dbReference type="InterPro" id="IPR041577">
    <property type="entry name" value="RT_RNaseH_2"/>
</dbReference>
<dbReference type="PROSITE" id="PS50994">
    <property type="entry name" value="INTEGRASE"/>
    <property type="match status" value="1"/>
</dbReference>
<dbReference type="Gene3D" id="3.10.10.10">
    <property type="entry name" value="HIV Type 1 Reverse Transcriptase, subunit A, domain 1"/>
    <property type="match status" value="1"/>
</dbReference>
<keyword evidence="1" id="KW-0511">Multifunctional enzyme</keyword>
<accession>A0A815NHI7</accession>
<organism evidence="4 6">
    <name type="scientific">Didymodactylos carnosus</name>
    <dbReference type="NCBI Taxonomy" id="1234261"/>
    <lineage>
        <taxon>Eukaryota</taxon>
        <taxon>Metazoa</taxon>
        <taxon>Spiralia</taxon>
        <taxon>Gnathifera</taxon>
        <taxon>Rotifera</taxon>
        <taxon>Eurotatoria</taxon>
        <taxon>Bdelloidea</taxon>
        <taxon>Philodinida</taxon>
        <taxon>Philodinidae</taxon>
        <taxon>Didymodactylos</taxon>
    </lineage>
</organism>
<dbReference type="GO" id="GO:0015074">
    <property type="term" value="P:DNA integration"/>
    <property type="evidence" value="ECO:0007669"/>
    <property type="project" value="InterPro"/>
</dbReference>
<evidence type="ECO:0000259" key="2">
    <source>
        <dbReference type="PROSITE" id="PS50878"/>
    </source>
</evidence>
<keyword evidence="6" id="KW-1185">Reference proteome</keyword>
<feature type="non-terminal residue" evidence="4">
    <location>
        <position position="1"/>
    </location>
</feature>
<dbReference type="CDD" id="cd01647">
    <property type="entry name" value="RT_LTR"/>
    <property type="match status" value="1"/>
</dbReference>
<dbReference type="InterPro" id="IPR043502">
    <property type="entry name" value="DNA/RNA_pol_sf"/>
</dbReference>
<dbReference type="EMBL" id="CAJNOQ010018846">
    <property type="protein sequence ID" value="CAF1437675.1"/>
    <property type="molecule type" value="Genomic_DNA"/>
</dbReference>
<sequence>LDDTQKQRLRQVIQAFPDVFGDKTGRTGKVKHEIKLLPGSQPCNLLPYRYAPARCQIIEENVREMCEQGVIVPSCSPSASPVVLAPKKDGTLRFCVDYRRLNSMTIRDAYPIPRIDDTLDSLQEAKFISTLDLRTGYSQVEIDERSREKTAFITHKGLYVFQVMPYGLTNAPATFQRFMDRVLAGLKWQCCLVYIDDVIIHTSTLDQHLKDLTKKLTTAPIMNTPNFEKPFILELDACEYGFGAVLTQEYDTKKYVIVYASRTLAERKYDATEREALAIVWATKHFRVYIEGSKVLIRSDYVYNYVASCEACQQFKYNTAPMANPTQSHIVNGPWHTIGIDIMRPFPNTSRQKRFLLVIVDYFTRWVELFPLRTTTSIDVAQILINEVFSRFGFPAYILSDNGPQFVSNIFRSFCELIGIKQKFTANYDPQSNMTERVNRTLKPMLAIFAQNHPHSWDKEVQKLAFALRTSVNETTGETPAFMIFG</sequence>
<name>A0A815NHI7_9BILA</name>
<dbReference type="PANTHER" id="PTHR37984:SF5">
    <property type="entry name" value="PROTEIN NYNRIN-LIKE"/>
    <property type="match status" value="1"/>
</dbReference>
<dbReference type="InterPro" id="IPR050951">
    <property type="entry name" value="Retrovirus_Pol_polyprotein"/>
</dbReference>
<dbReference type="GO" id="GO:0003824">
    <property type="term" value="F:catalytic activity"/>
    <property type="evidence" value="ECO:0007669"/>
    <property type="project" value="UniProtKB-KW"/>
</dbReference>
<evidence type="ECO:0000256" key="1">
    <source>
        <dbReference type="ARBA" id="ARBA00023268"/>
    </source>
</evidence>
<protein>
    <submittedName>
        <fullName evidence="4">Uncharacterized protein</fullName>
    </submittedName>
</protein>
<dbReference type="Gene3D" id="3.30.70.270">
    <property type="match status" value="1"/>
</dbReference>
<evidence type="ECO:0000313" key="6">
    <source>
        <dbReference type="Proteomes" id="UP000663829"/>
    </source>
</evidence>
<dbReference type="Gene3D" id="3.10.20.370">
    <property type="match status" value="1"/>
</dbReference>
<dbReference type="InterPro" id="IPR043128">
    <property type="entry name" value="Rev_trsase/Diguanyl_cyclase"/>
</dbReference>
<dbReference type="SUPFAM" id="SSF53098">
    <property type="entry name" value="Ribonuclease H-like"/>
    <property type="match status" value="1"/>
</dbReference>
<dbReference type="Gene3D" id="3.30.420.10">
    <property type="entry name" value="Ribonuclease H-like superfamily/Ribonuclease H"/>
    <property type="match status" value="1"/>
</dbReference>
<dbReference type="FunFam" id="3.10.20.370:FF:000001">
    <property type="entry name" value="Retrovirus-related Pol polyprotein from transposon 17.6-like protein"/>
    <property type="match status" value="1"/>
</dbReference>
<feature type="domain" description="Reverse transcriptase" evidence="2">
    <location>
        <begin position="66"/>
        <end position="264"/>
    </location>
</feature>
<dbReference type="Proteomes" id="UP000663829">
    <property type="component" value="Unassembled WGS sequence"/>
</dbReference>
<comment type="caution">
    <text evidence="4">The sequence shown here is derived from an EMBL/GenBank/DDBJ whole genome shotgun (WGS) entry which is preliminary data.</text>
</comment>
<dbReference type="InterPro" id="IPR012337">
    <property type="entry name" value="RNaseH-like_sf"/>
</dbReference>
<dbReference type="InterPro" id="IPR001584">
    <property type="entry name" value="Integrase_cat-core"/>
</dbReference>
<gene>
    <name evidence="4" type="ORF">GPM918_LOCUS34259</name>
    <name evidence="5" type="ORF">SRO942_LOCUS34958</name>
</gene>
<dbReference type="EMBL" id="CAJOBC010084289">
    <property type="protein sequence ID" value="CAF4314945.1"/>
    <property type="molecule type" value="Genomic_DNA"/>
</dbReference>
<dbReference type="FunFam" id="3.30.420.10:FF:000032">
    <property type="entry name" value="Retrovirus-related Pol polyprotein from transposon 297-like Protein"/>
    <property type="match status" value="1"/>
</dbReference>
<dbReference type="Proteomes" id="UP000681722">
    <property type="component" value="Unassembled WGS sequence"/>
</dbReference>
<dbReference type="AlphaFoldDB" id="A0A815NHI7"/>
<evidence type="ECO:0000313" key="4">
    <source>
        <dbReference type="EMBL" id="CAF1437675.1"/>
    </source>
</evidence>
<dbReference type="InterPro" id="IPR036397">
    <property type="entry name" value="RNaseH_sf"/>
</dbReference>
<dbReference type="Pfam" id="PF00665">
    <property type="entry name" value="rve"/>
    <property type="match status" value="1"/>
</dbReference>
<evidence type="ECO:0000259" key="3">
    <source>
        <dbReference type="PROSITE" id="PS50994"/>
    </source>
</evidence>
<feature type="domain" description="Integrase catalytic" evidence="3">
    <location>
        <begin position="330"/>
        <end position="486"/>
    </location>
</feature>
<dbReference type="GO" id="GO:0003676">
    <property type="term" value="F:nucleic acid binding"/>
    <property type="evidence" value="ECO:0007669"/>
    <property type="project" value="InterPro"/>
</dbReference>
<dbReference type="PROSITE" id="PS50878">
    <property type="entry name" value="RT_POL"/>
    <property type="match status" value="1"/>
</dbReference>
<proteinExistence type="predicted"/>
<dbReference type="Pfam" id="PF17919">
    <property type="entry name" value="RT_RNaseH_2"/>
    <property type="match status" value="1"/>
</dbReference>
<dbReference type="PANTHER" id="PTHR37984">
    <property type="entry name" value="PROTEIN CBG26694"/>
    <property type="match status" value="1"/>
</dbReference>
<dbReference type="InterPro" id="IPR000477">
    <property type="entry name" value="RT_dom"/>
</dbReference>